<evidence type="ECO:0000256" key="1">
    <source>
        <dbReference type="SAM" id="SignalP"/>
    </source>
</evidence>
<dbReference type="EMBL" id="JAGGLP010000001">
    <property type="protein sequence ID" value="MBP2047607.1"/>
    <property type="molecule type" value="Genomic_DNA"/>
</dbReference>
<keyword evidence="1" id="KW-0732">Signal</keyword>
<name>A0ABS4LJP0_9ACTN</name>
<evidence type="ECO:0000313" key="2">
    <source>
        <dbReference type="EMBL" id="MBP2047607.1"/>
    </source>
</evidence>
<comment type="caution">
    <text evidence="2">The sequence shown here is derived from an EMBL/GenBank/DDBJ whole genome shotgun (WGS) entry which is preliminary data.</text>
</comment>
<dbReference type="RefSeq" id="WP_159400105.1">
    <property type="nucleotide sequence ID" value="NZ_CP016279.1"/>
</dbReference>
<protein>
    <recommendedName>
        <fullName evidence="4">Chaplin domain-containing protein</fullName>
    </recommendedName>
</protein>
<organism evidence="2 3">
    <name type="scientific">Streptomyces griseochromogenes</name>
    <dbReference type="NCBI Taxonomy" id="68214"/>
    <lineage>
        <taxon>Bacteria</taxon>
        <taxon>Bacillati</taxon>
        <taxon>Actinomycetota</taxon>
        <taxon>Actinomycetes</taxon>
        <taxon>Kitasatosporales</taxon>
        <taxon>Streptomycetaceae</taxon>
        <taxon>Streptomyces</taxon>
    </lineage>
</organism>
<keyword evidence="3" id="KW-1185">Reference proteome</keyword>
<accession>A0ABS4LJP0</accession>
<proteinExistence type="predicted"/>
<feature type="chain" id="PRO_5046071460" description="Chaplin domain-containing protein" evidence="1">
    <location>
        <begin position="26"/>
        <end position="55"/>
    </location>
</feature>
<evidence type="ECO:0008006" key="4">
    <source>
        <dbReference type="Google" id="ProtNLM"/>
    </source>
</evidence>
<feature type="signal peptide" evidence="1">
    <location>
        <begin position="1"/>
        <end position="25"/>
    </location>
</feature>
<reference evidence="2 3" key="1">
    <citation type="submission" date="2021-03" db="EMBL/GenBank/DDBJ databases">
        <title>Genomic Encyclopedia of Type Strains, Phase IV (KMG-IV): sequencing the most valuable type-strain genomes for metagenomic binning, comparative biology and taxonomic classification.</title>
        <authorList>
            <person name="Goeker M."/>
        </authorList>
    </citation>
    <scope>NUCLEOTIDE SEQUENCE [LARGE SCALE GENOMIC DNA]</scope>
    <source>
        <strain evidence="2 3">DSM 40499</strain>
    </source>
</reference>
<evidence type="ECO:0000313" key="3">
    <source>
        <dbReference type="Proteomes" id="UP001519309"/>
    </source>
</evidence>
<dbReference type="Proteomes" id="UP001519309">
    <property type="component" value="Unassembled WGS sequence"/>
</dbReference>
<sequence length="55" mass="5546">MRHIAALFIAALLGAIAAPAGSAAAAPSHTNAQAVVAHSTVPMPCDTYVTSKLCW</sequence>
<gene>
    <name evidence="2" type="ORF">J2Z21_000529</name>
</gene>